<keyword evidence="1" id="KW-1133">Transmembrane helix</keyword>
<dbReference type="EMBL" id="BTSX01000004">
    <property type="protein sequence ID" value="GMS95249.1"/>
    <property type="molecule type" value="Genomic_DNA"/>
</dbReference>
<feature type="transmembrane region" description="Helical" evidence="1">
    <location>
        <begin position="41"/>
        <end position="61"/>
    </location>
</feature>
<organism evidence="2 3">
    <name type="scientific">Pristionchus entomophagus</name>
    <dbReference type="NCBI Taxonomy" id="358040"/>
    <lineage>
        <taxon>Eukaryota</taxon>
        <taxon>Metazoa</taxon>
        <taxon>Ecdysozoa</taxon>
        <taxon>Nematoda</taxon>
        <taxon>Chromadorea</taxon>
        <taxon>Rhabditida</taxon>
        <taxon>Rhabditina</taxon>
        <taxon>Diplogasteromorpha</taxon>
        <taxon>Diplogasteroidea</taxon>
        <taxon>Neodiplogasteridae</taxon>
        <taxon>Pristionchus</taxon>
    </lineage>
</organism>
<keyword evidence="3" id="KW-1185">Reference proteome</keyword>
<proteinExistence type="predicted"/>
<feature type="non-terminal residue" evidence="2">
    <location>
        <position position="1"/>
    </location>
</feature>
<keyword evidence="1" id="KW-0472">Membrane</keyword>
<evidence type="ECO:0000313" key="2">
    <source>
        <dbReference type="EMBL" id="GMS95249.1"/>
    </source>
</evidence>
<dbReference type="AlphaFoldDB" id="A0AAV5TLJ5"/>
<sequence>PTAFPSSLLSFSTPSPILRTTHQPLRGHFSFLSREEEICRLGWILLFMWLGMVIYMTKEIWCGNSMSKNKSSDSTKNLVDEVKTEEIKALEIV</sequence>
<accession>A0AAV5TLJ5</accession>
<comment type="caution">
    <text evidence="2">The sequence shown here is derived from an EMBL/GenBank/DDBJ whole genome shotgun (WGS) entry which is preliminary data.</text>
</comment>
<protein>
    <submittedName>
        <fullName evidence="2">Uncharacterized protein</fullName>
    </submittedName>
</protein>
<gene>
    <name evidence="2" type="ORF">PENTCL1PPCAC_17424</name>
</gene>
<evidence type="ECO:0000313" key="3">
    <source>
        <dbReference type="Proteomes" id="UP001432027"/>
    </source>
</evidence>
<reference evidence="2" key="1">
    <citation type="submission" date="2023-10" db="EMBL/GenBank/DDBJ databases">
        <title>Genome assembly of Pristionchus species.</title>
        <authorList>
            <person name="Yoshida K."/>
            <person name="Sommer R.J."/>
        </authorList>
    </citation>
    <scope>NUCLEOTIDE SEQUENCE</scope>
    <source>
        <strain evidence="2">RS0144</strain>
    </source>
</reference>
<name>A0AAV5TLJ5_9BILA</name>
<keyword evidence="1" id="KW-0812">Transmembrane</keyword>
<evidence type="ECO:0000256" key="1">
    <source>
        <dbReference type="SAM" id="Phobius"/>
    </source>
</evidence>
<dbReference type="Proteomes" id="UP001432027">
    <property type="component" value="Unassembled WGS sequence"/>
</dbReference>